<dbReference type="InterPro" id="IPR050223">
    <property type="entry name" value="D-isomer_2-hydroxyacid_DH"/>
</dbReference>
<name>A0ABS4KRC1_9CLOT</name>
<dbReference type="Proteomes" id="UP001519307">
    <property type="component" value="Unassembled WGS sequence"/>
</dbReference>
<evidence type="ECO:0000313" key="7">
    <source>
        <dbReference type="Proteomes" id="UP001519307"/>
    </source>
</evidence>
<evidence type="ECO:0000256" key="2">
    <source>
        <dbReference type="ARBA" id="ARBA00023002"/>
    </source>
</evidence>
<reference evidence="6 7" key="1">
    <citation type="submission" date="2021-03" db="EMBL/GenBank/DDBJ databases">
        <title>Genomic Encyclopedia of Type Strains, Phase IV (KMG-IV): sequencing the most valuable type-strain genomes for metagenomic binning, comparative biology and taxonomic classification.</title>
        <authorList>
            <person name="Goeker M."/>
        </authorList>
    </citation>
    <scope>NUCLEOTIDE SEQUENCE [LARGE SCALE GENOMIC DNA]</scope>
    <source>
        <strain evidence="6 7">DSM 28783</strain>
    </source>
</reference>
<dbReference type="EMBL" id="JAGGLM010000001">
    <property type="protein sequence ID" value="MBP2031419.1"/>
    <property type="molecule type" value="Genomic_DNA"/>
</dbReference>
<dbReference type="InterPro" id="IPR006139">
    <property type="entry name" value="D-isomer_2_OHA_DH_cat_dom"/>
</dbReference>
<dbReference type="PROSITE" id="PS00065">
    <property type="entry name" value="D_2_HYDROXYACID_DH_1"/>
    <property type="match status" value="1"/>
</dbReference>
<dbReference type="SUPFAM" id="SSF51735">
    <property type="entry name" value="NAD(P)-binding Rossmann-fold domains"/>
    <property type="match status" value="1"/>
</dbReference>
<keyword evidence="7" id="KW-1185">Reference proteome</keyword>
<feature type="domain" description="D-isomer specific 2-hydroxyacid dehydrogenase catalytic" evidence="4">
    <location>
        <begin position="8"/>
        <end position="319"/>
    </location>
</feature>
<evidence type="ECO:0000259" key="4">
    <source>
        <dbReference type="Pfam" id="PF00389"/>
    </source>
</evidence>
<dbReference type="PANTHER" id="PTHR10996:SF283">
    <property type="entry name" value="GLYOXYLATE_HYDROXYPYRUVATE REDUCTASE B"/>
    <property type="match status" value="1"/>
</dbReference>
<dbReference type="EC" id="1.1.1.215" evidence="6"/>
<dbReference type="Gene3D" id="3.40.50.720">
    <property type="entry name" value="NAD(P)-binding Rossmann-like Domain"/>
    <property type="match status" value="2"/>
</dbReference>
<evidence type="ECO:0000256" key="1">
    <source>
        <dbReference type="ARBA" id="ARBA00005854"/>
    </source>
</evidence>
<dbReference type="CDD" id="cd05301">
    <property type="entry name" value="GDH"/>
    <property type="match status" value="1"/>
</dbReference>
<dbReference type="InterPro" id="IPR006140">
    <property type="entry name" value="D-isomer_DH_NAD-bd"/>
</dbReference>
<gene>
    <name evidence="6" type="ORF">J2Z42_000084</name>
</gene>
<dbReference type="Pfam" id="PF02826">
    <property type="entry name" value="2-Hacid_dh_C"/>
    <property type="match status" value="1"/>
</dbReference>
<evidence type="ECO:0000259" key="5">
    <source>
        <dbReference type="Pfam" id="PF02826"/>
    </source>
</evidence>
<dbReference type="InterPro" id="IPR036291">
    <property type="entry name" value="NAD(P)-bd_dom_sf"/>
</dbReference>
<sequence>MSKFKVFIEKSIADEIKEYISQYCDCKFWDYDKKISREELFQELKNVEGLLENGERIDEELLSHAPNLKIVSNSSVGYNNFDLKAMKSRGVMGTNTPYVLDDTVADLVFSLILSTARRVTELDSYVKQGKWNKNDEKNLYGIDVHHTTLGIIGMGRIGRAIAKRAKLGFDMDVLYHNRSRKYDLESELGTKYVSLDTLLIQSDYIVLMTPLTDETEHLIDYKEFDLMKDTAIFINASRGKTVNEEALINALKNKKIFGAGLDVYDVEPVNKDNPLLKMPNVVTLPHIGSATARTRFDMDMRAAKNLVQGITGKIPQDLVPELKSADN</sequence>
<feature type="domain" description="D-isomer specific 2-hydroxyacid dehydrogenase NAD-binding" evidence="5">
    <location>
        <begin position="109"/>
        <end position="288"/>
    </location>
</feature>
<organism evidence="6 7">
    <name type="scientific">Clostridium algifaecis</name>
    <dbReference type="NCBI Taxonomy" id="1472040"/>
    <lineage>
        <taxon>Bacteria</taxon>
        <taxon>Bacillati</taxon>
        <taxon>Bacillota</taxon>
        <taxon>Clostridia</taxon>
        <taxon>Eubacteriales</taxon>
        <taxon>Clostridiaceae</taxon>
        <taxon>Clostridium</taxon>
    </lineage>
</organism>
<accession>A0ABS4KRC1</accession>
<dbReference type="InterPro" id="IPR029752">
    <property type="entry name" value="D-isomer_DH_CS1"/>
</dbReference>
<dbReference type="GO" id="GO:0008873">
    <property type="term" value="F:gluconate 2-dehydrogenase activity"/>
    <property type="evidence" value="ECO:0007669"/>
    <property type="project" value="UniProtKB-EC"/>
</dbReference>
<comment type="similarity">
    <text evidence="1 3">Belongs to the D-isomer specific 2-hydroxyacid dehydrogenase family.</text>
</comment>
<dbReference type="RefSeq" id="WP_209700386.1">
    <property type="nucleotide sequence ID" value="NZ_JAGGLM010000001.1"/>
</dbReference>
<dbReference type="PANTHER" id="PTHR10996">
    <property type="entry name" value="2-HYDROXYACID DEHYDROGENASE-RELATED"/>
    <property type="match status" value="1"/>
</dbReference>
<evidence type="ECO:0000256" key="3">
    <source>
        <dbReference type="RuleBase" id="RU003719"/>
    </source>
</evidence>
<dbReference type="Pfam" id="PF00389">
    <property type="entry name" value="2-Hacid_dh"/>
    <property type="match status" value="1"/>
</dbReference>
<protein>
    <submittedName>
        <fullName evidence="6">Gluconate 2-dehydrogenase</fullName>
        <ecNumber evidence="6">1.1.1.215</ecNumber>
    </submittedName>
</protein>
<dbReference type="SUPFAM" id="SSF52283">
    <property type="entry name" value="Formate/glycerate dehydrogenase catalytic domain-like"/>
    <property type="match status" value="1"/>
</dbReference>
<proteinExistence type="inferred from homology"/>
<comment type="caution">
    <text evidence="6">The sequence shown here is derived from an EMBL/GenBank/DDBJ whole genome shotgun (WGS) entry which is preliminary data.</text>
</comment>
<evidence type="ECO:0000313" key="6">
    <source>
        <dbReference type="EMBL" id="MBP2031419.1"/>
    </source>
</evidence>
<keyword evidence="2 3" id="KW-0560">Oxidoreductase</keyword>